<feature type="transmembrane region" description="Helical" evidence="7">
    <location>
        <begin position="43"/>
        <end position="61"/>
    </location>
</feature>
<name>A0AAW0ZJQ5_9HYME</name>
<accession>A0AAW0ZJQ5</accession>
<evidence type="ECO:0000256" key="4">
    <source>
        <dbReference type="ARBA" id="ARBA00022692"/>
    </source>
</evidence>
<evidence type="ECO:0000256" key="6">
    <source>
        <dbReference type="ARBA" id="ARBA00023136"/>
    </source>
</evidence>
<evidence type="ECO:0000256" key="1">
    <source>
        <dbReference type="ARBA" id="ARBA00004167"/>
    </source>
</evidence>
<dbReference type="Pfam" id="PF14937">
    <property type="entry name" value="DUF4500"/>
    <property type="match status" value="1"/>
</dbReference>
<comment type="caution">
    <text evidence="8">The sequence shown here is derived from an EMBL/GenBank/DDBJ whole genome shotgun (WGS) entry which is preliminary data.</text>
</comment>
<reference evidence="8 9" key="1">
    <citation type="submission" date="2024-05" db="EMBL/GenBank/DDBJ databases">
        <title>The nuclear and mitochondrial genome assemblies of Tetragonisca angustula (Apidae: Meliponini), a tiny yet remarkable pollinator in the Neotropics.</title>
        <authorList>
            <person name="Ferrari R."/>
            <person name="Ricardo P.C."/>
            <person name="Dias F.C."/>
            <person name="Araujo N.S."/>
            <person name="Soares D.O."/>
            <person name="Zhou Q.-S."/>
            <person name="Zhu C.-D."/>
            <person name="Coutinho L."/>
            <person name="Airas M.C."/>
            <person name="Batista T.M."/>
        </authorList>
    </citation>
    <scope>NUCLEOTIDE SEQUENCE [LARGE SCALE GENOMIC DNA]</scope>
    <source>
        <strain evidence="8">ASF017062</strain>
        <tissue evidence="8">Abdomen</tissue>
    </source>
</reference>
<dbReference type="EMBL" id="JAWNGG020000187">
    <property type="protein sequence ID" value="KAK9297664.1"/>
    <property type="molecule type" value="Genomic_DNA"/>
</dbReference>
<dbReference type="InterPro" id="IPR026686">
    <property type="entry name" value="UPF0708"/>
</dbReference>
<dbReference type="AlphaFoldDB" id="A0AAW0ZJQ5"/>
<evidence type="ECO:0000313" key="8">
    <source>
        <dbReference type="EMBL" id="KAK9297664.1"/>
    </source>
</evidence>
<evidence type="ECO:0000256" key="5">
    <source>
        <dbReference type="ARBA" id="ARBA00022989"/>
    </source>
</evidence>
<dbReference type="PANTHER" id="PTHR14274:SF1">
    <property type="entry name" value="SMALL INTEGRAL MEMBRANE PROTEIN 8"/>
    <property type="match status" value="1"/>
</dbReference>
<keyword evidence="5 7" id="KW-1133">Transmembrane helix</keyword>
<comment type="subcellular location">
    <subcellularLocation>
        <location evidence="1">Membrane</location>
        <topology evidence="1">Single-pass membrane protein</topology>
    </subcellularLocation>
</comment>
<keyword evidence="6 7" id="KW-0472">Membrane</keyword>
<evidence type="ECO:0000256" key="3">
    <source>
        <dbReference type="ARBA" id="ARBA00014451"/>
    </source>
</evidence>
<dbReference type="PANTHER" id="PTHR14274">
    <property type="entry name" value="SMALL INTEGRAL MEMBRANE PROTEIN 8"/>
    <property type="match status" value="1"/>
</dbReference>
<keyword evidence="9" id="KW-1185">Reference proteome</keyword>
<sequence length="92" mass="10632">MTYYLIMNKKDHKAEPGDGLRSLKSTMLFRAVNYELYVRPNKMVMIFGTIAIFSCVGYIVYMRCNSDNTKYYSAVTSDGSVDFKKKTSKWTV</sequence>
<evidence type="ECO:0000256" key="7">
    <source>
        <dbReference type="SAM" id="Phobius"/>
    </source>
</evidence>
<dbReference type="GO" id="GO:0016020">
    <property type="term" value="C:membrane"/>
    <property type="evidence" value="ECO:0007669"/>
    <property type="project" value="UniProtKB-SubCell"/>
</dbReference>
<keyword evidence="4 7" id="KW-0812">Transmembrane</keyword>
<comment type="similarity">
    <text evidence="2">Belongs to the SMIM8 family.</text>
</comment>
<organism evidence="8 9">
    <name type="scientific">Tetragonisca angustula</name>
    <dbReference type="NCBI Taxonomy" id="166442"/>
    <lineage>
        <taxon>Eukaryota</taxon>
        <taxon>Metazoa</taxon>
        <taxon>Ecdysozoa</taxon>
        <taxon>Arthropoda</taxon>
        <taxon>Hexapoda</taxon>
        <taxon>Insecta</taxon>
        <taxon>Pterygota</taxon>
        <taxon>Neoptera</taxon>
        <taxon>Endopterygota</taxon>
        <taxon>Hymenoptera</taxon>
        <taxon>Apocrita</taxon>
        <taxon>Aculeata</taxon>
        <taxon>Apoidea</taxon>
        <taxon>Anthophila</taxon>
        <taxon>Apidae</taxon>
        <taxon>Tetragonisca</taxon>
    </lineage>
</organism>
<gene>
    <name evidence="8" type="ORF">QLX08_008714</name>
</gene>
<evidence type="ECO:0000313" key="9">
    <source>
        <dbReference type="Proteomes" id="UP001432146"/>
    </source>
</evidence>
<proteinExistence type="inferred from homology"/>
<evidence type="ECO:0000256" key="2">
    <source>
        <dbReference type="ARBA" id="ARBA00009328"/>
    </source>
</evidence>
<protein>
    <recommendedName>
        <fullName evidence="3">Small integral membrane protein 8</fullName>
    </recommendedName>
</protein>
<dbReference type="Proteomes" id="UP001432146">
    <property type="component" value="Unassembled WGS sequence"/>
</dbReference>